<sequence>MTALRVFPFIGAFISIAAVVLAVVGVSTTYWFSSSSGIHAGLWQTCVGGMCTKSNGGRPACFALTAIIAIGVAALLAIFSGLARDKSDSGNKMARLCGILSVILLFSSGILIAASLYAYISAAHATGYSFTFMAIAQFLSFFAAVLVAHWMGHSFTVASSMK</sequence>
<dbReference type="AlphaFoldDB" id="A0A816ZTH8"/>
<keyword evidence="1" id="KW-1133">Transmembrane helix</keyword>
<feature type="transmembrane region" description="Helical" evidence="1">
    <location>
        <begin position="96"/>
        <end position="120"/>
    </location>
</feature>
<protein>
    <submittedName>
        <fullName evidence="3">Uncharacterized protein</fullName>
    </submittedName>
</protein>
<keyword evidence="1" id="KW-0472">Membrane</keyword>
<organism evidence="3 5">
    <name type="scientific">Rotaria magnacalcarata</name>
    <dbReference type="NCBI Taxonomy" id="392030"/>
    <lineage>
        <taxon>Eukaryota</taxon>
        <taxon>Metazoa</taxon>
        <taxon>Spiralia</taxon>
        <taxon>Gnathifera</taxon>
        <taxon>Rotifera</taxon>
        <taxon>Eurotatoria</taxon>
        <taxon>Bdelloidea</taxon>
        <taxon>Philodinida</taxon>
        <taxon>Philodinidae</taxon>
        <taxon>Rotaria</taxon>
    </lineage>
</organism>
<dbReference type="Proteomes" id="UP000663824">
    <property type="component" value="Unassembled WGS sequence"/>
</dbReference>
<reference evidence="3" key="1">
    <citation type="submission" date="2021-02" db="EMBL/GenBank/DDBJ databases">
        <authorList>
            <person name="Nowell W R."/>
        </authorList>
    </citation>
    <scope>NUCLEOTIDE SEQUENCE</scope>
</reference>
<name>A0A816ZTH8_9BILA</name>
<accession>A0A816ZTH8</accession>
<evidence type="ECO:0000313" key="3">
    <source>
        <dbReference type="EMBL" id="CAF2225956.1"/>
    </source>
</evidence>
<feature type="transmembrane region" description="Helical" evidence="1">
    <location>
        <begin position="7"/>
        <end position="32"/>
    </location>
</feature>
<evidence type="ECO:0000313" key="2">
    <source>
        <dbReference type="EMBL" id="CAF1655918.1"/>
    </source>
</evidence>
<dbReference type="Proteomes" id="UP000676336">
    <property type="component" value="Unassembled WGS sequence"/>
</dbReference>
<feature type="transmembrane region" description="Helical" evidence="1">
    <location>
        <begin position="62"/>
        <end position="84"/>
    </location>
</feature>
<feature type="transmembrane region" description="Helical" evidence="1">
    <location>
        <begin position="132"/>
        <end position="152"/>
    </location>
</feature>
<evidence type="ECO:0000313" key="4">
    <source>
        <dbReference type="EMBL" id="CAF3778572.1"/>
    </source>
</evidence>
<evidence type="ECO:0000313" key="5">
    <source>
        <dbReference type="Proteomes" id="UP000663824"/>
    </source>
</evidence>
<proteinExistence type="predicted"/>
<dbReference type="OrthoDB" id="10043829at2759"/>
<keyword evidence="1" id="KW-0812">Transmembrane</keyword>
<comment type="caution">
    <text evidence="3">The sequence shown here is derived from an EMBL/GenBank/DDBJ whole genome shotgun (WGS) entry which is preliminary data.</text>
</comment>
<gene>
    <name evidence="2" type="ORF">KQP761_LOCUS30973</name>
    <name evidence="3" type="ORF">MBJ925_LOCUS36627</name>
    <name evidence="4" type="ORF">SMN809_LOCUS17</name>
</gene>
<dbReference type="EMBL" id="CAJOBI010000002">
    <property type="protein sequence ID" value="CAF3778572.1"/>
    <property type="molecule type" value="Genomic_DNA"/>
</dbReference>
<dbReference type="EMBL" id="CAJNOW010017223">
    <property type="protein sequence ID" value="CAF1655918.1"/>
    <property type="molecule type" value="Genomic_DNA"/>
</dbReference>
<evidence type="ECO:0000256" key="1">
    <source>
        <dbReference type="SAM" id="Phobius"/>
    </source>
</evidence>
<dbReference type="Proteomes" id="UP000663834">
    <property type="component" value="Unassembled WGS sequence"/>
</dbReference>
<dbReference type="EMBL" id="CAJNRE010020264">
    <property type="protein sequence ID" value="CAF2225956.1"/>
    <property type="molecule type" value="Genomic_DNA"/>
</dbReference>